<organism evidence="1 2">
    <name type="scientific">Racocetra persica</name>
    <dbReference type="NCBI Taxonomy" id="160502"/>
    <lineage>
        <taxon>Eukaryota</taxon>
        <taxon>Fungi</taxon>
        <taxon>Fungi incertae sedis</taxon>
        <taxon>Mucoromycota</taxon>
        <taxon>Glomeromycotina</taxon>
        <taxon>Glomeromycetes</taxon>
        <taxon>Diversisporales</taxon>
        <taxon>Gigasporaceae</taxon>
        <taxon>Racocetra</taxon>
    </lineage>
</organism>
<dbReference type="Proteomes" id="UP000789920">
    <property type="component" value="Unassembled WGS sequence"/>
</dbReference>
<proteinExistence type="predicted"/>
<feature type="non-terminal residue" evidence="1">
    <location>
        <position position="750"/>
    </location>
</feature>
<evidence type="ECO:0000313" key="2">
    <source>
        <dbReference type="Proteomes" id="UP000789920"/>
    </source>
</evidence>
<sequence length="750" mass="85211">MLKDSGVLAICIDERELFNLGKMLDEIFGEENRIAIINWQKTYSPKSQSKHVSTATEYVLVYARNLEQATTSKLKHQHQALKGYRNPDADPKGEWRDMPLHAPSGRSRKNIYALQNPFTGGLFYPPRARGWGIKKAEIKSLLEEWGSKYEERDLNDGFSKALVLKGGYQDKKGKGTPRRKRYLKEIPGQTSTTFWRENFNWGYEISGHSQAVKEERFIGVKPLKLFTKIIQLWCPPNGLVLDPFAGSGTTGHAVLQLNKENNTNRSFILIEQGNPKNGDTFAKTLLYPRLKATITEMEREELIEAILSTQLDTIPLSAADQLTEKYLDYRKNSLKIKGQTIPFLKLLSSVTGSGKTAILAQTVSNLLTYYPEIQPLIFWLSCNKVVVQQTYHNLKEKYKSLVPLAQVKSFLGISPSDITQLDTPLIYVDTIQKFSVQNKETHLIVIYDEAHNLTDSQVEKILELRPQALILASGTPSLPSKLTDYQSELKDNGFKPLYVVPFTEVKEKKMVKGKVVLGGYKSQMEEVLNEMLDKDWMELKKAAEKEGLPTPKIIYVCKTNLLELSSTKTKGSKRDNPQVPFELRNAPPILIWRHLVKRKGVDPSTIAIYADVAVAKEEKYALDIEFTLNLFNKGKSSPSENTYEKFIQGNYQHIIFNKSLAEDKTIGSEVAVEQIIGRVLRQPFCRYYASEELNKAYFHIRVDENKVFEKIINELNEKLKLGGDIEIKPPKGGISYLKDLPPKPDKIGKK</sequence>
<protein>
    <submittedName>
        <fullName evidence="1">10912_t:CDS:1</fullName>
    </submittedName>
</protein>
<comment type="caution">
    <text evidence="1">The sequence shown here is derived from an EMBL/GenBank/DDBJ whole genome shotgun (WGS) entry which is preliminary data.</text>
</comment>
<reference evidence="1" key="1">
    <citation type="submission" date="2021-06" db="EMBL/GenBank/DDBJ databases">
        <authorList>
            <person name="Kallberg Y."/>
            <person name="Tangrot J."/>
            <person name="Rosling A."/>
        </authorList>
    </citation>
    <scope>NUCLEOTIDE SEQUENCE</scope>
    <source>
        <strain evidence="1">MA461A</strain>
    </source>
</reference>
<accession>A0ACA9NP80</accession>
<name>A0ACA9NP80_9GLOM</name>
<gene>
    <name evidence="1" type="ORF">RPERSI_LOCUS8237</name>
</gene>
<dbReference type="EMBL" id="CAJVQC010014725">
    <property type="protein sequence ID" value="CAG8660075.1"/>
    <property type="molecule type" value="Genomic_DNA"/>
</dbReference>
<keyword evidence="2" id="KW-1185">Reference proteome</keyword>
<evidence type="ECO:0000313" key="1">
    <source>
        <dbReference type="EMBL" id="CAG8660075.1"/>
    </source>
</evidence>